<reference evidence="3" key="1">
    <citation type="journal article" date="2022" name="bioRxiv">
        <title>Sequencing and chromosome-scale assembly of the giantPleurodeles waltlgenome.</title>
        <authorList>
            <person name="Brown T."/>
            <person name="Elewa A."/>
            <person name="Iarovenko S."/>
            <person name="Subramanian E."/>
            <person name="Araus A.J."/>
            <person name="Petzold A."/>
            <person name="Susuki M."/>
            <person name="Suzuki K.-i.T."/>
            <person name="Hayashi T."/>
            <person name="Toyoda A."/>
            <person name="Oliveira C."/>
            <person name="Osipova E."/>
            <person name="Leigh N.D."/>
            <person name="Simon A."/>
            <person name="Yun M.H."/>
        </authorList>
    </citation>
    <scope>NUCLEOTIDE SEQUENCE</scope>
    <source>
        <strain evidence="3">20211129_DDA</strain>
        <tissue evidence="3">Liver</tissue>
    </source>
</reference>
<dbReference type="SUPFAM" id="SSF48726">
    <property type="entry name" value="Immunoglobulin"/>
    <property type="match status" value="3"/>
</dbReference>
<accession>A0AAV7TLK9</accession>
<gene>
    <name evidence="3" type="ORF">NDU88_002367</name>
</gene>
<dbReference type="PROSITE" id="PS00290">
    <property type="entry name" value="IG_MHC"/>
    <property type="match status" value="1"/>
</dbReference>
<protein>
    <recommendedName>
        <fullName evidence="2">Ig-like domain-containing protein</fullName>
    </recommendedName>
</protein>
<feature type="domain" description="Ig-like" evidence="2">
    <location>
        <begin position="145"/>
        <end position="238"/>
    </location>
</feature>
<dbReference type="AlphaFoldDB" id="A0AAV7TLK9"/>
<proteinExistence type="predicted"/>
<dbReference type="InterPro" id="IPR036179">
    <property type="entry name" value="Ig-like_dom_sf"/>
</dbReference>
<evidence type="ECO:0000313" key="4">
    <source>
        <dbReference type="Proteomes" id="UP001066276"/>
    </source>
</evidence>
<dbReference type="Pfam" id="PF07654">
    <property type="entry name" value="C1-set"/>
    <property type="match status" value="3"/>
</dbReference>
<keyword evidence="1" id="KW-0393">Immunoglobulin domain</keyword>
<evidence type="ECO:0000256" key="1">
    <source>
        <dbReference type="ARBA" id="ARBA00023319"/>
    </source>
</evidence>
<dbReference type="InterPro" id="IPR007110">
    <property type="entry name" value="Ig-like_dom"/>
</dbReference>
<evidence type="ECO:0000313" key="3">
    <source>
        <dbReference type="EMBL" id="KAJ1177105.1"/>
    </source>
</evidence>
<dbReference type="InterPro" id="IPR003597">
    <property type="entry name" value="Ig_C1-set"/>
</dbReference>
<dbReference type="EMBL" id="JANPWB010000006">
    <property type="protein sequence ID" value="KAJ1177105.1"/>
    <property type="molecule type" value="Genomic_DNA"/>
</dbReference>
<keyword evidence="4" id="KW-1185">Reference proteome</keyword>
<dbReference type="CDD" id="cd00098">
    <property type="entry name" value="IgC1"/>
    <property type="match status" value="1"/>
</dbReference>
<evidence type="ECO:0000259" key="2">
    <source>
        <dbReference type="PROSITE" id="PS50835"/>
    </source>
</evidence>
<name>A0AAV7TLK9_PLEWA</name>
<dbReference type="InterPro" id="IPR050380">
    <property type="entry name" value="Immune_Resp_Modulators"/>
</dbReference>
<dbReference type="SMART" id="SM00407">
    <property type="entry name" value="IGc1"/>
    <property type="match status" value="1"/>
</dbReference>
<comment type="caution">
    <text evidence="3">The sequence shown here is derived from an EMBL/GenBank/DDBJ whole genome shotgun (WGS) entry which is preliminary data.</text>
</comment>
<dbReference type="Proteomes" id="UP001066276">
    <property type="component" value="Chromosome 3_2"/>
</dbReference>
<organism evidence="3 4">
    <name type="scientific">Pleurodeles waltl</name>
    <name type="common">Iberian ribbed newt</name>
    <dbReference type="NCBI Taxonomy" id="8319"/>
    <lineage>
        <taxon>Eukaryota</taxon>
        <taxon>Metazoa</taxon>
        <taxon>Chordata</taxon>
        <taxon>Craniata</taxon>
        <taxon>Vertebrata</taxon>
        <taxon>Euteleostomi</taxon>
        <taxon>Amphibia</taxon>
        <taxon>Batrachia</taxon>
        <taxon>Caudata</taxon>
        <taxon>Salamandroidea</taxon>
        <taxon>Salamandridae</taxon>
        <taxon>Pleurodelinae</taxon>
        <taxon>Pleurodeles</taxon>
    </lineage>
</organism>
<dbReference type="PROSITE" id="PS50835">
    <property type="entry name" value="IG_LIKE"/>
    <property type="match status" value="2"/>
</dbReference>
<feature type="domain" description="Ig-like" evidence="2">
    <location>
        <begin position="43"/>
        <end position="128"/>
    </location>
</feature>
<sequence>MTSIEFTPCKKDVGKEFTCRVGHESLQNHKEAKWTLKNLISSPKALKILCEPRVPREGENVTLSCVVKDYYPPECEVRWFKGFQSIETAIVEAPQLCEETELYRRKSKLTFTPTKDDHNAEFSLEVIHHGRQLRRKHPLILKDFPIVKDIMVDSENVMYGKPVTLSCQVLGCDHKDLTITWFLKGDQFLNGLSSRMPPGNIKDNTIRYFDLGLTPTAFHYNKEFLCKVKHKNLQQSINKQIYLPLKSQPPVISDITMTPAEPDMTKTLCMFINVTDFAPKEIHIKWYNSWTEFSKELVTCSEPQIGSNFLYCSSSQAEFKPETSERDIKIRCEVTHSSTNTVLEKILQFNFKGCEPEYQKEEHIRNSVPHQ</sequence>
<dbReference type="Gene3D" id="2.60.40.10">
    <property type="entry name" value="Immunoglobulins"/>
    <property type="match status" value="3"/>
</dbReference>
<dbReference type="PANTHER" id="PTHR23411">
    <property type="entry name" value="TAPASIN"/>
    <property type="match status" value="1"/>
</dbReference>
<dbReference type="InterPro" id="IPR003006">
    <property type="entry name" value="Ig/MHC_CS"/>
</dbReference>
<dbReference type="InterPro" id="IPR013783">
    <property type="entry name" value="Ig-like_fold"/>
</dbReference>